<evidence type="ECO:0000256" key="2">
    <source>
        <dbReference type="SAM" id="MobiDB-lite"/>
    </source>
</evidence>
<gene>
    <name evidence="3" type="ORF">THRCLA_01061</name>
</gene>
<organism evidence="3 4">
    <name type="scientific">Thraustotheca clavata</name>
    <dbReference type="NCBI Taxonomy" id="74557"/>
    <lineage>
        <taxon>Eukaryota</taxon>
        <taxon>Sar</taxon>
        <taxon>Stramenopiles</taxon>
        <taxon>Oomycota</taxon>
        <taxon>Saprolegniomycetes</taxon>
        <taxon>Saprolegniales</taxon>
        <taxon>Achlyaceae</taxon>
        <taxon>Thraustotheca</taxon>
    </lineage>
</organism>
<reference evidence="3 4" key="1">
    <citation type="journal article" date="2014" name="Genome Biol. Evol.">
        <title>The secreted proteins of Achlya hypogyna and Thraustotheca clavata identify the ancestral oomycete secretome and reveal gene acquisitions by horizontal gene transfer.</title>
        <authorList>
            <person name="Misner I."/>
            <person name="Blouin N."/>
            <person name="Leonard G."/>
            <person name="Richards T.A."/>
            <person name="Lane C.E."/>
        </authorList>
    </citation>
    <scope>NUCLEOTIDE SEQUENCE [LARGE SCALE GENOMIC DNA]</scope>
    <source>
        <strain evidence="3 4">ATCC 34112</strain>
    </source>
</reference>
<feature type="region of interest" description="Disordered" evidence="2">
    <location>
        <begin position="1"/>
        <end position="54"/>
    </location>
</feature>
<dbReference type="Proteomes" id="UP000243217">
    <property type="component" value="Unassembled WGS sequence"/>
</dbReference>
<feature type="coiled-coil region" evidence="1">
    <location>
        <begin position="134"/>
        <end position="200"/>
    </location>
</feature>
<sequence length="788" mass="88728">MNNSRTTERKSVAMPGEINIPKAAVSPRSGSMKPRVLNPPSPSAIPKPRPSTVSSYIQRGSTVQQEITKKKASYTRQATVPAAIKLEAEESNKSKLVHRKSTGTALVLSTKRPIEAAANIALKTSPRAKTNPIDVQLKAENDQLQQQLHEKEKIIQEFNLACARYKGDCEAVAATALSWKQKYECLAKEMKEHAAEKEVKIATNSPPKMVHRRGSSAVLLRANAAWEKAVESLETHFDDAETLIQTFKSSDVETPYRKSSIAAIDTVNAIDTKLQRMPLQLEDDSMASIQDYERQLYTLKKELQAVRDYLQTDSLSCKELEQEFQNYKVVTEEKLNQSHNELQSLRNKLLGLAKSHCEQMSEAVARMNVLEDTIESIQTKKDLPQQERIASYEEAHAAFQNQLNTLQTNVASISKEKAKLAEECSALIDQLSMERGAAQLVIDALKEALEQQSLSTQMFTDTSTDKDTQIVELENSSTDKGSQIAELEKALEECNDESENLQSQVDGFERQLTSLRAQKHHDKVAADAERLVLHQEKDELESSLHEAREKAQELQKHVLSLTARYEQVQVNATQLEATLDAQQAHITALERTKATMSTKMAQLERALSLAEKQSHHPIHEEMNRLKQHNTALSQLLGRHEAMLASAQTEIGGLQSKIEQFELQQVEYAQYKHEVEAIEEILEASSPLHGPLIESLHSFAPKFSPSKVDLLQQEQIEMWRERCHALEGTNTLLLNKLREKEEPDMQFYVAQVDSLEERLSVQAAQYQLALQEAQARIHQLEETLSKKVD</sequence>
<dbReference type="STRING" id="74557.A0A1W0A9Q5"/>
<dbReference type="EMBL" id="JNBS01000292">
    <property type="protein sequence ID" value="OQS06919.1"/>
    <property type="molecule type" value="Genomic_DNA"/>
</dbReference>
<evidence type="ECO:0000256" key="1">
    <source>
        <dbReference type="SAM" id="Coils"/>
    </source>
</evidence>
<keyword evidence="1" id="KW-0175">Coiled coil</keyword>
<feature type="coiled-coil region" evidence="1">
    <location>
        <begin position="289"/>
        <end position="423"/>
    </location>
</feature>
<dbReference type="AlphaFoldDB" id="A0A1W0A9Q5"/>
<protein>
    <submittedName>
        <fullName evidence="3">Uncharacterized protein</fullName>
    </submittedName>
</protein>
<keyword evidence="4" id="KW-1185">Reference proteome</keyword>
<evidence type="ECO:0000313" key="4">
    <source>
        <dbReference type="Proteomes" id="UP000243217"/>
    </source>
</evidence>
<proteinExistence type="predicted"/>
<name>A0A1W0A9Q5_9STRA</name>
<feature type="coiled-coil region" evidence="1">
    <location>
        <begin position="751"/>
        <end position="782"/>
    </location>
</feature>
<accession>A0A1W0A9Q5</accession>
<feature type="coiled-coil region" evidence="1">
    <location>
        <begin position="484"/>
        <end position="613"/>
    </location>
</feature>
<evidence type="ECO:0000313" key="3">
    <source>
        <dbReference type="EMBL" id="OQS06919.1"/>
    </source>
</evidence>
<dbReference type="OrthoDB" id="75999at2759"/>
<feature type="compositionally biased region" description="Pro residues" evidence="2">
    <location>
        <begin position="37"/>
        <end position="49"/>
    </location>
</feature>
<feature type="compositionally biased region" description="Basic and acidic residues" evidence="2">
    <location>
        <begin position="1"/>
        <end position="11"/>
    </location>
</feature>
<comment type="caution">
    <text evidence="3">The sequence shown here is derived from an EMBL/GenBank/DDBJ whole genome shotgun (WGS) entry which is preliminary data.</text>
</comment>